<protein>
    <submittedName>
        <fullName evidence="1">Uncharacterized protein</fullName>
    </submittedName>
</protein>
<dbReference type="SUPFAM" id="SSF51735">
    <property type="entry name" value="NAD(P)-binding Rossmann-fold domains"/>
    <property type="match status" value="1"/>
</dbReference>
<comment type="caution">
    <text evidence="1">The sequence shown here is derived from an EMBL/GenBank/DDBJ whole genome shotgun (WGS) entry which is preliminary data.</text>
</comment>
<keyword evidence="2" id="KW-1185">Reference proteome</keyword>
<reference evidence="1 2" key="1">
    <citation type="submission" date="2021-01" db="EMBL/GenBank/DDBJ databases">
        <title>Whole genome shotgun sequence of Plantactinospora mayteni NBRC 109088.</title>
        <authorList>
            <person name="Komaki H."/>
            <person name="Tamura T."/>
        </authorList>
    </citation>
    <scope>NUCLEOTIDE SEQUENCE [LARGE SCALE GENOMIC DNA]</scope>
    <source>
        <strain evidence="1 2">NBRC 109088</strain>
    </source>
</reference>
<name>A0ABQ4ERE5_9ACTN</name>
<accession>A0ABQ4ERE5</accession>
<dbReference type="Gene3D" id="3.40.50.720">
    <property type="entry name" value="NAD(P)-binding Rossmann-like Domain"/>
    <property type="match status" value="1"/>
</dbReference>
<dbReference type="EMBL" id="BONX01000023">
    <property type="protein sequence ID" value="GIG97203.1"/>
    <property type="molecule type" value="Genomic_DNA"/>
</dbReference>
<evidence type="ECO:0000313" key="1">
    <source>
        <dbReference type="EMBL" id="GIG97203.1"/>
    </source>
</evidence>
<organism evidence="1 2">
    <name type="scientific">Plantactinospora mayteni</name>
    <dbReference type="NCBI Taxonomy" id="566021"/>
    <lineage>
        <taxon>Bacteria</taxon>
        <taxon>Bacillati</taxon>
        <taxon>Actinomycetota</taxon>
        <taxon>Actinomycetes</taxon>
        <taxon>Micromonosporales</taxon>
        <taxon>Micromonosporaceae</taxon>
        <taxon>Plantactinospora</taxon>
    </lineage>
</organism>
<sequence length="108" mass="11550">MVHLEDAAAAAVAALANGRAGSAYNVADDQPCTWTSYMQAVSAAVGGRPPLLLPNGLLRISPYLGTLMVRAGLSLDSSRAKRELGWKPRFPTVEDGLQDVVRRRSDRS</sequence>
<proteinExistence type="predicted"/>
<dbReference type="RefSeq" id="WP_203858675.1">
    <property type="nucleotide sequence ID" value="NZ_BAAAZQ010000001.1"/>
</dbReference>
<gene>
    <name evidence="1" type="ORF">Pma05_37760</name>
</gene>
<dbReference type="InterPro" id="IPR036291">
    <property type="entry name" value="NAD(P)-bd_dom_sf"/>
</dbReference>
<dbReference type="Proteomes" id="UP000621500">
    <property type="component" value="Unassembled WGS sequence"/>
</dbReference>
<evidence type="ECO:0000313" key="2">
    <source>
        <dbReference type="Proteomes" id="UP000621500"/>
    </source>
</evidence>